<dbReference type="RefSeq" id="WP_371850767.1">
    <property type="nucleotide sequence ID" value="NZ_FPBC01000005.1"/>
</dbReference>
<dbReference type="InterPro" id="IPR052017">
    <property type="entry name" value="TSUP"/>
</dbReference>
<dbReference type="EMBL" id="LR215729">
    <property type="protein sequence ID" value="VEV98701.1"/>
    <property type="molecule type" value="Genomic_DNA"/>
</dbReference>
<feature type="transmembrane region" description="Helical" evidence="8">
    <location>
        <begin position="28"/>
        <end position="49"/>
    </location>
</feature>
<feature type="transmembrane region" description="Helical" evidence="8">
    <location>
        <begin position="70"/>
        <end position="91"/>
    </location>
</feature>
<keyword evidence="3" id="KW-0813">Transport</keyword>
<dbReference type="AlphaFoldDB" id="A0A1I7BF12"/>
<proteinExistence type="inferred from homology"/>
<evidence type="ECO:0000256" key="4">
    <source>
        <dbReference type="ARBA" id="ARBA00022475"/>
    </source>
</evidence>
<evidence type="ECO:0000256" key="1">
    <source>
        <dbReference type="ARBA" id="ARBA00004651"/>
    </source>
</evidence>
<reference evidence="9" key="1">
    <citation type="submission" date="2019-02" db="EMBL/GenBank/DDBJ databases">
        <authorList>
            <consortium name="Genoscope - CEA"/>
            <person name="William W."/>
        </authorList>
    </citation>
    <scope>NUCLEOTIDE SEQUENCE [LARGE SCALE GENOMIC DNA]</scope>
    <source>
        <strain evidence="9">YSy11</strain>
    </source>
</reference>
<dbReference type="Pfam" id="PF01925">
    <property type="entry name" value="TauE"/>
    <property type="match status" value="1"/>
</dbReference>
<gene>
    <name evidence="9" type="ORF">PMYSY11_3657</name>
</gene>
<protein>
    <recommendedName>
        <fullName evidence="8">Probable membrane transporter protein</fullName>
    </recommendedName>
</protein>
<evidence type="ECO:0000256" key="8">
    <source>
        <dbReference type="RuleBase" id="RU363041"/>
    </source>
</evidence>
<sequence length="244" mass="27018">MIDFIWLALGAFILLAYTLEAITGFGSIVIALSLGALLLPIEQLLPVLVPLNICMTGYMTLRYRKLIDRGLLFGMILPGMAAGTLIGYFLLPWLDANLAKQLFGVFVLLFASRELWRMRHSAVARPRPLWVNRLITLAAGVTHGLFASGGPLLVHALAGTNLDKSRFRATLISVWFSMNSLLTVAFLLDGRLLPALPQVLSYAPLLLVGVWLGERLHKRVDEKHFRIAIYLLLLTTGALLSFPR</sequence>
<evidence type="ECO:0000256" key="2">
    <source>
        <dbReference type="ARBA" id="ARBA00009142"/>
    </source>
</evidence>
<evidence type="ECO:0000256" key="3">
    <source>
        <dbReference type="ARBA" id="ARBA00022448"/>
    </source>
</evidence>
<feature type="transmembrane region" description="Helical" evidence="8">
    <location>
        <begin position="225"/>
        <end position="242"/>
    </location>
</feature>
<organism evidence="9">
    <name type="scientific">Pseudomonas marincola</name>
    <dbReference type="NCBI Taxonomy" id="437900"/>
    <lineage>
        <taxon>Bacteria</taxon>
        <taxon>Pseudomonadati</taxon>
        <taxon>Pseudomonadota</taxon>
        <taxon>Gammaproteobacteria</taxon>
        <taxon>Pseudomonadales</taxon>
        <taxon>Pseudomonadaceae</taxon>
        <taxon>Pseudomonas</taxon>
    </lineage>
</organism>
<dbReference type="InterPro" id="IPR002781">
    <property type="entry name" value="TM_pro_TauE-like"/>
</dbReference>
<dbReference type="STRING" id="437900.GCA_001940335_03091"/>
<feature type="transmembrane region" description="Helical" evidence="8">
    <location>
        <begin position="195"/>
        <end position="213"/>
    </location>
</feature>
<comment type="subcellular location">
    <subcellularLocation>
        <location evidence="1 8">Cell membrane</location>
        <topology evidence="1 8">Multi-pass membrane protein</topology>
    </subcellularLocation>
</comment>
<feature type="transmembrane region" description="Helical" evidence="8">
    <location>
        <begin position="137"/>
        <end position="158"/>
    </location>
</feature>
<dbReference type="PANTHER" id="PTHR30269">
    <property type="entry name" value="TRANSMEMBRANE PROTEIN YFCA"/>
    <property type="match status" value="1"/>
</dbReference>
<evidence type="ECO:0000313" key="9">
    <source>
        <dbReference type="EMBL" id="VEV98701.1"/>
    </source>
</evidence>
<dbReference type="GO" id="GO:0005886">
    <property type="term" value="C:plasma membrane"/>
    <property type="evidence" value="ECO:0007669"/>
    <property type="project" value="UniProtKB-SubCell"/>
</dbReference>
<evidence type="ECO:0000256" key="7">
    <source>
        <dbReference type="ARBA" id="ARBA00023136"/>
    </source>
</evidence>
<feature type="transmembrane region" description="Helical" evidence="8">
    <location>
        <begin position="170"/>
        <end position="188"/>
    </location>
</feature>
<dbReference type="PANTHER" id="PTHR30269:SF37">
    <property type="entry name" value="MEMBRANE TRANSPORTER PROTEIN"/>
    <property type="match status" value="1"/>
</dbReference>
<name>A0A1I7BF12_9PSED</name>
<keyword evidence="5 8" id="KW-0812">Transmembrane</keyword>
<comment type="similarity">
    <text evidence="2 8">Belongs to the 4-toluene sulfonate uptake permease (TSUP) (TC 2.A.102) family.</text>
</comment>
<evidence type="ECO:0000256" key="5">
    <source>
        <dbReference type="ARBA" id="ARBA00022692"/>
    </source>
</evidence>
<keyword evidence="4 8" id="KW-1003">Cell membrane</keyword>
<accession>A0A1I7BF12</accession>
<keyword evidence="6 8" id="KW-1133">Transmembrane helix</keyword>
<evidence type="ECO:0000256" key="6">
    <source>
        <dbReference type="ARBA" id="ARBA00022989"/>
    </source>
</evidence>
<keyword evidence="7 8" id="KW-0472">Membrane</keyword>